<accession>A0A7L5DIN2</accession>
<proteinExistence type="predicted"/>
<gene>
    <name evidence="1" type="ORF">HH216_01620</name>
</gene>
<dbReference type="Proteomes" id="UP000501128">
    <property type="component" value="Chromosome"/>
</dbReference>
<protein>
    <submittedName>
        <fullName evidence="1">Uncharacterized protein</fullName>
    </submittedName>
</protein>
<organism evidence="1 2">
    <name type="scientific">Spirosoma rhododendri</name>
    <dbReference type="NCBI Taxonomy" id="2728024"/>
    <lineage>
        <taxon>Bacteria</taxon>
        <taxon>Pseudomonadati</taxon>
        <taxon>Bacteroidota</taxon>
        <taxon>Cytophagia</taxon>
        <taxon>Cytophagales</taxon>
        <taxon>Cytophagaceae</taxon>
        <taxon>Spirosoma</taxon>
    </lineage>
</organism>
<reference evidence="1 2" key="1">
    <citation type="submission" date="2020-04" db="EMBL/GenBank/DDBJ databases">
        <title>Genome sequencing of novel species.</title>
        <authorList>
            <person name="Heo J."/>
            <person name="Kim S.-J."/>
            <person name="Kim J.-S."/>
            <person name="Hong S.-B."/>
            <person name="Kwon S.-W."/>
        </authorList>
    </citation>
    <scope>NUCLEOTIDE SEQUENCE [LARGE SCALE GENOMIC DNA]</scope>
    <source>
        <strain evidence="1 2">CJU-R4</strain>
    </source>
</reference>
<dbReference type="RefSeq" id="WP_169549205.1">
    <property type="nucleotide sequence ID" value="NZ_CP051677.1"/>
</dbReference>
<dbReference type="AlphaFoldDB" id="A0A7L5DIN2"/>
<sequence>MMRPVRQLYPMSRIGCVLFGLLLSAVAGYAQDLGSLGKQKPFAISGALNVTVDGYNNVQGRERLDPLAWTISGSPTLSIYGISLPIYVLINNQSRSLTGPYQQFGMSPTYKWIRVHAGYRNLSFSPYTLAGRLFLGGGIELTPGKLRLAAMYGQFEKAQPADSLRFVLADVPPPAPRFQRTGYAVKVGYGTANSFIDLIYFRAKDNVGSIRFPANTRIAPDENAVVGLSSQLTFLKHFTWSANLGISAYTRDIRRSENTDVLDQAPWLRTFIVPRTGTQVGYAGESSLSYSSTLLTMQLQVRQISAEYQSMGAYFFNNDLREITVSPSLVLLDGKVQVSGSYGYQQDNVSNLRPTTTTRQIGSANVTVQPNQVFSMLMSYSNYGTSQRGTERIIDTLKIQQVNQSVIIAPRLFFNGEAVQHTLSAFVSYQNANDVNTVSQVRTDFNNILANLNYAYTRPKERLSLTPGLSAIRNFVPGYNTQSFGATVIASKGFDKGKLNTSLSGNYYQNFYEGAANGYTLRTRLSGRYRPAGTHEFSLSVASTINQDKVVQSRNFTELFGQVGYGLSF</sequence>
<keyword evidence="2" id="KW-1185">Reference proteome</keyword>
<dbReference type="KEGG" id="srho:HH216_01620"/>
<name>A0A7L5DIN2_9BACT</name>
<evidence type="ECO:0000313" key="1">
    <source>
        <dbReference type="EMBL" id="QJD77262.1"/>
    </source>
</evidence>
<evidence type="ECO:0000313" key="2">
    <source>
        <dbReference type="Proteomes" id="UP000501128"/>
    </source>
</evidence>
<dbReference type="EMBL" id="CP051677">
    <property type="protein sequence ID" value="QJD77262.1"/>
    <property type="molecule type" value="Genomic_DNA"/>
</dbReference>